<dbReference type="RefSeq" id="WP_191690146.1">
    <property type="nucleotide sequence ID" value="NZ_JACSQY010000007.1"/>
</dbReference>
<gene>
    <name evidence="2" type="ORF">H9659_10280</name>
</gene>
<feature type="domain" description="Hemerythrin-like" evidence="1">
    <location>
        <begin position="15"/>
        <end position="153"/>
    </location>
</feature>
<reference evidence="2 3" key="1">
    <citation type="submission" date="2020-08" db="EMBL/GenBank/DDBJ databases">
        <title>A Genomic Blueprint of the Chicken Gut Microbiome.</title>
        <authorList>
            <person name="Gilroy R."/>
            <person name="Ravi A."/>
            <person name="Getino M."/>
            <person name="Pursley I."/>
            <person name="Horton D.L."/>
            <person name="Alikhan N.-F."/>
            <person name="Baker D."/>
            <person name="Gharbi K."/>
            <person name="Hall N."/>
            <person name="Watson M."/>
            <person name="Adriaenssens E.M."/>
            <person name="Foster-Nyarko E."/>
            <person name="Jarju S."/>
            <person name="Secka A."/>
            <person name="Antonio M."/>
            <person name="Oren A."/>
            <person name="Chaudhuri R."/>
            <person name="La Ragione R.M."/>
            <person name="Hildebrand F."/>
            <person name="Pallen M.J."/>
        </authorList>
    </citation>
    <scope>NUCLEOTIDE SEQUENCE [LARGE SCALE GENOMIC DNA]</scope>
    <source>
        <strain evidence="2 3">Sa3CUA8</strain>
    </source>
</reference>
<dbReference type="PANTHER" id="PTHR39966">
    <property type="entry name" value="BLL2471 PROTEIN-RELATED"/>
    <property type="match status" value="1"/>
</dbReference>
<dbReference type="Proteomes" id="UP000659496">
    <property type="component" value="Unassembled WGS sequence"/>
</dbReference>
<accession>A0ABR8PKN0</accession>
<protein>
    <submittedName>
        <fullName evidence="2">Hemerythrin domain-containing protein</fullName>
    </submittedName>
</protein>
<sequence length="174" mass="20213">MESKRFKFDLPALQVLENEHQYLTYLMDNWHPIVLGFERNIYSLEEAREAIMTLRKALIEFIEPFKNHTEKEEDILFPELAQYIGGDQGPVKAVEEEHEELDAYIGHFLHHTRGSLDGLSLNDFKAVAKDAGEAYEAITVHFIKEEAIIFPMVESMLRIEQQDALFEKLYTPIA</sequence>
<dbReference type="Pfam" id="PF01814">
    <property type="entry name" value="Hemerythrin"/>
    <property type="match status" value="1"/>
</dbReference>
<keyword evidence="3" id="KW-1185">Reference proteome</keyword>
<evidence type="ECO:0000259" key="1">
    <source>
        <dbReference type="Pfam" id="PF01814"/>
    </source>
</evidence>
<evidence type="ECO:0000313" key="3">
    <source>
        <dbReference type="Proteomes" id="UP000659496"/>
    </source>
</evidence>
<dbReference type="Gene3D" id="1.20.120.520">
    <property type="entry name" value="nmb1532 protein domain like"/>
    <property type="match status" value="1"/>
</dbReference>
<name>A0ABR8PKN0_9BACL</name>
<proteinExistence type="predicted"/>
<organism evidence="2 3">
    <name type="scientific">Sporosarcina gallistercoris</name>
    <dbReference type="NCBI Taxonomy" id="2762245"/>
    <lineage>
        <taxon>Bacteria</taxon>
        <taxon>Bacillati</taxon>
        <taxon>Bacillota</taxon>
        <taxon>Bacilli</taxon>
        <taxon>Bacillales</taxon>
        <taxon>Caryophanaceae</taxon>
        <taxon>Sporosarcina</taxon>
    </lineage>
</organism>
<dbReference type="PANTHER" id="PTHR39966:SF1">
    <property type="entry name" value="HEMERYTHRIN-LIKE DOMAIN-CONTAINING PROTEIN"/>
    <property type="match status" value="1"/>
</dbReference>
<dbReference type="EMBL" id="JACSQY010000007">
    <property type="protein sequence ID" value="MBD7908716.1"/>
    <property type="molecule type" value="Genomic_DNA"/>
</dbReference>
<comment type="caution">
    <text evidence="2">The sequence shown here is derived from an EMBL/GenBank/DDBJ whole genome shotgun (WGS) entry which is preliminary data.</text>
</comment>
<evidence type="ECO:0000313" key="2">
    <source>
        <dbReference type="EMBL" id="MBD7908716.1"/>
    </source>
</evidence>
<dbReference type="InterPro" id="IPR012312">
    <property type="entry name" value="Hemerythrin-like"/>
</dbReference>